<feature type="transmembrane region" description="Helical" evidence="1">
    <location>
        <begin position="66"/>
        <end position="84"/>
    </location>
</feature>
<feature type="transmembrane region" description="Helical" evidence="1">
    <location>
        <begin position="41"/>
        <end position="60"/>
    </location>
</feature>
<dbReference type="RefSeq" id="WP_142526744.1">
    <property type="nucleotide sequence ID" value="NZ_CBCSJO010000003.1"/>
</dbReference>
<keyword evidence="1" id="KW-1133">Transmembrane helix</keyword>
<gene>
    <name evidence="2" type="ORF">SAMN06265348_10242</name>
</gene>
<sequence>MDNLTDLKAIWQTAKTDSLPSAAETRALVKKFRRQRLRKKWMVIFASSVMVIIMAGMMFVEHSKMITTQIGGLLIISAGTVLAATNIRSLRRFYALDDVSNFEFLAFIEQTRLNQLYFYKKTQLVIFMLTSVGLLFSLYEPFSKHPLKSAVLLITCTIWLLFSFLVMRPRAYKKNAAALNAMKERLEKISKQLSDQAMPEDHQI</sequence>
<keyword evidence="3" id="KW-1185">Reference proteome</keyword>
<dbReference type="AlphaFoldDB" id="A0A521B688"/>
<dbReference type="Proteomes" id="UP000320300">
    <property type="component" value="Unassembled WGS sequence"/>
</dbReference>
<keyword evidence="1" id="KW-0472">Membrane</keyword>
<feature type="transmembrane region" description="Helical" evidence="1">
    <location>
        <begin position="145"/>
        <end position="166"/>
    </location>
</feature>
<accession>A0A521B688</accession>
<keyword evidence="1" id="KW-0812">Transmembrane</keyword>
<dbReference type="EMBL" id="FXTN01000002">
    <property type="protein sequence ID" value="SMO42609.1"/>
    <property type="molecule type" value="Genomic_DNA"/>
</dbReference>
<dbReference type="OrthoDB" id="795301at2"/>
<evidence type="ECO:0000256" key="1">
    <source>
        <dbReference type="SAM" id="Phobius"/>
    </source>
</evidence>
<reference evidence="2 3" key="1">
    <citation type="submission" date="2017-05" db="EMBL/GenBank/DDBJ databases">
        <authorList>
            <person name="Varghese N."/>
            <person name="Submissions S."/>
        </authorList>
    </citation>
    <scope>NUCLEOTIDE SEQUENCE [LARGE SCALE GENOMIC DNA]</scope>
    <source>
        <strain evidence="2 3">DSM 19036</strain>
    </source>
</reference>
<proteinExistence type="predicted"/>
<name>A0A521B688_9SPHI</name>
<evidence type="ECO:0000313" key="3">
    <source>
        <dbReference type="Proteomes" id="UP000320300"/>
    </source>
</evidence>
<evidence type="ECO:0000313" key="2">
    <source>
        <dbReference type="EMBL" id="SMO42609.1"/>
    </source>
</evidence>
<feature type="transmembrane region" description="Helical" evidence="1">
    <location>
        <begin position="122"/>
        <end position="139"/>
    </location>
</feature>
<organism evidence="2 3">
    <name type="scientific">Pedobacter westerhofensis</name>
    <dbReference type="NCBI Taxonomy" id="425512"/>
    <lineage>
        <taxon>Bacteria</taxon>
        <taxon>Pseudomonadati</taxon>
        <taxon>Bacteroidota</taxon>
        <taxon>Sphingobacteriia</taxon>
        <taxon>Sphingobacteriales</taxon>
        <taxon>Sphingobacteriaceae</taxon>
        <taxon>Pedobacter</taxon>
    </lineage>
</organism>
<protein>
    <submittedName>
        <fullName evidence="2">Uncharacterized protein</fullName>
    </submittedName>
</protein>